<dbReference type="RefSeq" id="WP_229871088.1">
    <property type="nucleotide sequence ID" value="NZ_BMSA01000038.1"/>
</dbReference>
<dbReference type="GO" id="GO:0022857">
    <property type="term" value="F:transmembrane transporter activity"/>
    <property type="evidence" value="ECO:0007669"/>
    <property type="project" value="InterPro"/>
</dbReference>
<comment type="subcellular location">
    <subcellularLocation>
        <location evidence="1">Cell membrane</location>
        <topology evidence="1">Multi-pass membrane protein</topology>
    </subcellularLocation>
</comment>
<name>A0A918HPK0_9ACTN</name>
<dbReference type="AlphaFoldDB" id="A0A918HPK0"/>
<comment type="caution">
    <text evidence="9">The sequence shown here is derived from an EMBL/GenBank/DDBJ whole genome shotgun (WGS) entry which is preliminary data.</text>
</comment>
<feature type="domain" description="Major facilitator superfamily (MFS) profile" evidence="8">
    <location>
        <begin position="23"/>
        <end position="406"/>
    </location>
</feature>
<evidence type="ECO:0000256" key="6">
    <source>
        <dbReference type="SAM" id="MobiDB-lite"/>
    </source>
</evidence>
<feature type="transmembrane region" description="Helical" evidence="7">
    <location>
        <begin position="150"/>
        <end position="169"/>
    </location>
</feature>
<protein>
    <submittedName>
        <fullName evidence="9">MFS transporter</fullName>
    </submittedName>
</protein>
<reference evidence="9" key="2">
    <citation type="submission" date="2020-09" db="EMBL/GenBank/DDBJ databases">
        <authorList>
            <person name="Sun Q."/>
            <person name="Ohkuma M."/>
        </authorList>
    </citation>
    <scope>NUCLEOTIDE SEQUENCE</scope>
    <source>
        <strain evidence="9">JCM 4125</strain>
    </source>
</reference>
<dbReference type="InterPro" id="IPR011701">
    <property type="entry name" value="MFS"/>
</dbReference>
<feature type="transmembrane region" description="Helical" evidence="7">
    <location>
        <begin position="89"/>
        <end position="107"/>
    </location>
</feature>
<accession>A0A918HPK0</accession>
<evidence type="ECO:0000259" key="8">
    <source>
        <dbReference type="PROSITE" id="PS50850"/>
    </source>
</evidence>
<feature type="region of interest" description="Disordered" evidence="6">
    <location>
        <begin position="403"/>
        <end position="439"/>
    </location>
</feature>
<feature type="transmembrane region" description="Helical" evidence="7">
    <location>
        <begin position="55"/>
        <end position="77"/>
    </location>
</feature>
<evidence type="ECO:0000256" key="4">
    <source>
        <dbReference type="ARBA" id="ARBA00022989"/>
    </source>
</evidence>
<organism evidence="9 10">
    <name type="scientific">Streptomyces phaeofaciens</name>
    <dbReference type="NCBI Taxonomy" id="68254"/>
    <lineage>
        <taxon>Bacteria</taxon>
        <taxon>Bacillati</taxon>
        <taxon>Actinomycetota</taxon>
        <taxon>Actinomycetes</taxon>
        <taxon>Kitasatosporales</taxon>
        <taxon>Streptomycetaceae</taxon>
        <taxon>Streptomyces</taxon>
    </lineage>
</organism>
<keyword evidence="4 7" id="KW-1133">Transmembrane helix</keyword>
<dbReference type="InterPro" id="IPR052983">
    <property type="entry name" value="MFS_Riboflavin_Transporter"/>
</dbReference>
<keyword evidence="3 7" id="KW-0812">Transmembrane</keyword>
<evidence type="ECO:0000256" key="2">
    <source>
        <dbReference type="ARBA" id="ARBA00022448"/>
    </source>
</evidence>
<dbReference type="SUPFAM" id="SSF103473">
    <property type="entry name" value="MFS general substrate transporter"/>
    <property type="match status" value="1"/>
</dbReference>
<dbReference type="Proteomes" id="UP000646776">
    <property type="component" value="Unassembled WGS sequence"/>
</dbReference>
<feature type="transmembrane region" description="Helical" evidence="7">
    <location>
        <begin position="227"/>
        <end position="249"/>
    </location>
</feature>
<feature type="transmembrane region" description="Helical" evidence="7">
    <location>
        <begin position="380"/>
        <end position="400"/>
    </location>
</feature>
<feature type="transmembrane region" description="Helical" evidence="7">
    <location>
        <begin position="23"/>
        <end position="43"/>
    </location>
</feature>
<keyword evidence="2" id="KW-0813">Transport</keyword>
<dbReference type="Pfam" id="PF07690">
    <property type="entry name" value="MFS_1"/>
    <property type="match status" value="1"/>
</dbReference>
<dbReference type="EMBL" id="BMSA01000038">
    <property type="protein sequence ID" value="GGT91080.1"/>
    <property type="molecule type" value="Genomic_DNA"/>
</dbReference>
<dbReference type="PANTHER" id="PTHR43385">
    <property type="entry name" value="RIBOFLAVIN TRANSPORTER RIBJ"/>
    <property type="match status" value="1"/>
</dbReference>
<evidence type="ECO:0000256" key="3">
    <source>
        <dbReference type="ARBA" id="ARBA00022692"/>
    </source>
</evidence>
<sequence length="465" mass="47492">MTDLHARADGAATGAGDRSRPRAALPALCATQITSWGIVYYAFPVLNPEITARTGWSASATTAAFSLALIVSALAGIRVGRILDQRGPRLVMTAGSVLGALSLVTVATAPNLAIFYAGWTLAGLAMASTFYQPAFAALTRWWAPDHVRALTIVTLAGGLASTVFAPLTAVLADHVGWRNTYLLLAAVLAAVTVPSHALALRGTWPKAPRASTHGAVGTEAVARSRTFWLLAAAFTLSAFAMYAVVVALVPLLLDRGYTTTQAAWALGLGGAGQTLGRTLYATLARRTGTTARTVILLALGGATTAAFAIVPGPYAILVALSVTAGMVRGNLTLLQATAVTDRWGITHYGRLSGLLTAPASTAAALAPFAGAALAAPFGGYPHLFAALALVSGLASLIAGATTPRRACGSNGSCSERARRRAAPRPPAAPSGGAAVRSDRCPAAADGFRGLRLGRVGVKRTPADPL</sequence>
<feature type="transmembrane region" description="Helical" evidence="7">
    <location>
        <begin position="261"/>
        <end position="280"/>
    </location>
</feature>
<proteinExistence type="predicted"/>
<evidence type="ECO:0000256" key="1">
    <source>
        <dbReference type="ARBA" id="ARBA00004651"/>
    </source>
</evidence>
<gene>
    <name evidence="9" type="ORF">GCM10010226_81500</name>
</gene>
<feature type="transmembrane region" description="Helical" evidence="7">
    <location>
        <begin position="113"/>
        <end position="138"/>
    </location>
</feature>
<dbReference type="InterPro" id="IPR036259">
    <property type="entry name" value="MFS_trans_sf"/>
</dbReference>
<evidence type="ECO:0000256" key="5">
    <source>
        <dbReference type="ARBA" id="ARBA00023136"/>
    </source>
</evidence>
<evidence type="ECO:0000313" key="10">
    <source>
        <dbReference type="Proteomes" id="UP000646776"/>
    </source>
</evidence>
<dbReference type="InterPro" id="IPR020846">
    <property type="entry name" value="MFS_dom"/>
</dbReference>
<feature type="transmembrane region" description="Helical" evidence="7">
    <location>
        <begin position="292"/>
        <end position="310"/>
    </location>
</feature>
<evidence type="ECO:0000256" key="7">
    <source>
        <dbReference type="SAM" id="Phobius"/>
    </source>
</evidence>
<dbReference type="CDD" id="cd17355">
    <property type="entry name" value="MFS_YcxA_like"/>
    <property type="match status" value="1"/>
</dbReference>
<dbReference type="PANTHER" id="PTHR43385:SF1">
    <property type="entry name" value="RIBOFLAVIN TRANSPORTER RIBJ"/>
    <property type="match status" value="1"/>
</dbReference>
<keyword evidence="5 7" id="KW-0472">Membrane</keyword>
<feature type="transmembrane region" description="Helical" evidence="7">
    <location>
        <begin position="181"/>
        <end position="200"/>
    </location>
</feature>
<reference evidence="9" key="1">
    <citation type="journal article" date="2014" name="Int. J. Syst. Evol. Microbiol.">
        <title>Complete genome sequence of Corynebacterium casei LMG S-19264T (=DSM 44701T), isolated from a smear-ripened cheese.</title>
        <authorList>
            <consortium name="US DOE Joint Genome Institute (JGI-PGF)"/>
            <person name="Walter F."/>
            <person name="Albersmeier A."/>
            <person name="Kalinowski J."/>
            <person name="Ruckert C."/>
        </authorList>
    </citation>
    <scope>NUCLEOTIDE SEQUENCE</scope>
    <source>
        <strain evidence="9">JCM 4125</strain>
    </source>
</reference>
<dbReference type="Gene3D" id="1.20.1250.20">
    <property type="entry name" value="MFS general substrate transporter like domains"/>
    <property type="match status" value="2"/>
</dbReference>
<dbReference type="PROSITE" id="PS50850">
    <property type="entry name" value="MFS"/>
    <property type="match status" value="1"/>
</dbReference>
<keyword evidence="10" id="KW-1185">Reference proteome</keyword>
<evidence type="ECO:0000313" key="9">
    <source>
        <dbReference type="EMBL" id="GGT91080.1"/>
    </source>
</evidence>
<dbReference type="GO" id="GO:0005886">
    <property type="term" value="C:plasma membrane"/>
    <property type="evidence" value="ECO:0007669"/>
    <property type="project" value="UniProtKB-SubCell"/>
</dbReference>